<name>A0AA42J086_9FIRM</name>
<dbReference type="Pfam" id="PF01547">
    <property type="entry name" value="SBP_bac_1"/>
    <property type="match status" value="1"/>
</dbReference>
<dbReference type="InterPro" id="IPR050490">
    <property type="entry name" value="Bact_solute-bd_prot1"/>
</dbReference>
<evidence type="ECO:0000256" key="5">
    <source>
        <dbReference type="ARBA" id="ARBA00023288"/>
    </source>
</evidence>
<dbReference type="EMBL" id="JAQIFT010000028">
    <property type="protein sequence ID" value="MDA3731135.1"/>
    <property type="molecule type" value="Genomic_DNA"/>
</dbReference>
<feature type="chain" id="PRO_5041233331" evidence="7">
    <location>
        <begin position="25"/>
        <end position="456"/>
    </location>
</feature>
<evidence type="ECO:0000256" key="3">
    <source>
        <dbReference type="ARBA" id="ARBA00023136"/>
    </source>
</evidence>
<keyword evidence="4" id="KW-0564">Palmitate</keyword>
<keyword evidence="3" id="KW-0472">Membrane</keyword>
<keyword evidence="1" id="KW-1003">Cell membrane</keyword>
<evidence type="ECO:0000256" key="1">
    <source>
        <dbReference type="ARBA" id="ARBA00022475"/>
    </source>
</evidence>
<evidence type="ECO:0000256" key="2">
    <source>
        <dbReference type="ARBA" id="ARBA00022729"/>
    </source>
</evidence>
<dbReference type="AlphaFoldDB" id="A0AA42J086"/>
<keyword evidence="5" id="KW-0449">Lipoprotein</keyword>
<dbReference type="Gene3D" id="3.40.190.10">
    <property type="entry name" value="Periplasmic binding protein-like II"/>
    <property type="match status" value="1"/>
</dbReference>
<keyword evidence="9" id="KW-1185">Reference proteome</keyword>
<sequence>MKKAFALLLTLAVSLTTFVGCGTAAETSKPANNESQSSSSEKDSSQKEEVKTEEPVEITWWNFPNFAPIDDTAGKYEEGIIQAFNEKYPNIKVNMEMIDFASGPEKITNAIQGGTVCDVLFDAPGRIISYAKDGVLADVNSMFTDEFIKDVNNDNIINASKVGDDYFMYPISSAPFLMAFNKDMLEKHGLLDMINLEGDRTWTVDEYKALLAALKEKGEKGAVVYCVSQGGDQGPRAFISNLAGTPITNDALTEYTINSEGGIEALAFVKDAVDSGLLLNGSALDGTASIEEFTSGRVSHTILFSPGVYNNNKANMDFEPIFVPFPTPAGQEPELEYLIDGFCIFNNGDEAKIEASKLLIDFICNDPTWGPKNVKQTATFPVRGSYGNLYEGDDNMTYLANLTKYYGTYYNTIDGFAEMRTYWFPMMQAVLAGDKTPEAALNDFVSYSNQSIQNAQ</sequence>
<dbReference type="InterPro" id="IPR006059">
    <property type="entry name" value="SBP"/>
</dbReference>
<feature type="region of interest" description="Disordered" evidence="6">
    <location>
        <begin position="26"/>
        <end position="54"/>
    </location>
</feature>
<organism evidence="8 9">
    <name type="scientific">Holtiella tumoricola</name>
    <dbReference type="NCBI Taxonomy" id="3018743"/>
    <lineage>
        <taxon>Bacteria</taxon>
        <taxon>Bacillati</taxon>
        <taxon>Bacillota</taxon>
        <taxon>Clostridia</taxon>
        <taxon>Lachnospirales</taxon>
        <taxon>Cellulosilyticaceae</taxon>
        <taxon>Holtiella</taxon>
    </lineage>
</organism>
<evidence type="ECO:0000313" key="9">
    <source>
        <dbReference type="Proteomes" id="UP001169242"/>
    </source>
</evidence>
<keyword evidence="2 7" id="KW-0732">Signal</keyword>
<evidence type="ECO:0000256" key="4">
    <source>
        <dbReference type="ARBA" id="ARBA00023139"/>
    </source>
</evidence>
<dbReference type="PANTHER" id="PTHR43649:SF33">
    <property type="entry name" value="POLYGALACTURONAN_RHAMNOGALACTURONAN-BINDING PROTEIN YTCQ"/>
    <property type="match status" value="1"/>
</dbReference>
<feature type="signal peptide" evidence="7">
    <location>
        <begin position="1"/>
        <end position="24"/>
    </location>
</feature>
<dbReference type="Proteomes" id="UP001169242">
    <property type="component" value="Unassembled WGS sequence"/>
</dbReference>
<dbReference type="PANTHER" id="PTHR43649">
    <property type="entry name" value="ARABINOSE-BINDING PROTEIN-RELATED"/>
    <property type="match status" value="1"/>
</dbReference>
<proteinExistence type="predicted"/>
<dbReference type="SUPFAM" id="SSF53850">
    <property type="entry name" value="Periplasmic binding protein-like II"/>
    <property type="match status" value="1"/>
</dbReference>
<dbReference type="PROSITE" id="PS51257">
    <property type="entry name" value="PROKAR_LIPOPROTEIN"/>
    <property type="match status" value="1"/>
</dbReference>
<evidence type="ECO:0000256" key="6">
    <source>
        <dbReference type="SAM" id="MobiDB-lite"/>
    </source>
</evidence>
<feature type="compositionally biased region" description="Basic and acidic residues" evidence="6">
    <location>
        <begin position="40"/>
        <end position="54"/>
    </location>
</feature>
<evidence type="ECO:0000256" key="7">
    <source>
        <dbReference type="SAM" id="SignalP"/>
    </source>
</evidence>
<evidence type="ECO:0000313" key="8">
    <source>
        <dbReference type="EMBL" id="MDA3731135.1"/>
    </source>
</evidence>
<reference evidence="8" key="1">
    <citation type="journal article" date="2023" name="Int. J. Syst. Evol. Microbiol.">
        <title>&lt;i&gt;Holtiella tumoricola&lt;/i&gt; gen. nov. sp. nov., isolated from a human clinical sample.</title>
        <authorList>
            <person name="Allen-Vercoe E."/>
            <person name="Daigneault M.C."/>
            <person name="Vancuren S.J."/>
            <person name="Cochrane K."/>
            <person name="O'Neal L.L."/>
            <person name="Sankaranarayanan K."/>
            <person name="Lawson P.A."/>
        </authorList>
    </citation>
    <scope>NUCLEOTIDE SEQUENCE</scope>
    <source>
        <strain evidence="8">CC70A</strain>
    </source>
</reference>
<protein>
    <submittedName>
        <fullName evidence="8">Extracellular solute-binding protein</fullName>
    </submittedName>
</protein>
<gene>
    <name evidence="8" type="ORF">PBV87_06490</name>
</gene>
<comment type="caution">
    <text evidence="8">The sequence shown here is derived from an EMBL/GenBank/DDBJ whole genome shotgun (WGS) entry which is preliminary data.</text>
</comment>
<dbReference type="RefSeq" id="WP_053982583.1">
    <property type="nucleotide sequence ID" value="NZ_JAQIFT010000028.1"/>
</dbReference>
<accession>A0AA42J086</accession>